<name>A0A3P7NB93_DIBLA</name>
<organism evidence="2 3">
    <name type="scientific">Dibothriocephalus latus</name>
    <name type="common">Fish tapeworm</name>
    <name type="synonym">Diphyllobothrium latum</name>
    <dbReference type="NCBI Taxonomy" id="60516"/>
    <lineage>
        <taxon>Eukaryota</taxon>
        <taxon>Metazoa</taxon>
        <taxon>Spiralia</taxon>
        <taxon>Lophotrochozoa</taxon>
        <taxon>Platyhelminthes</taxon>
        <taxon>Cestoda</taxon>
        <taxon>Eucestoda</taxon>
        <taxon>Diphyllobothriidea</taxon>
        <taxon>Diphyllobothriidae</taxon>
        <taxon>Dibothriocephalus</taxon>
    </lineage>
</organism>
<reference evidence="2 3" key="1">
    <citation type="submission" date="2018-11" db="EMBL/GenBank/DDBJ databases">
        <authorList>
            <consortium name="Pathogen Informatics"/>
        </authorList>
    </citation>
    <scope>NUCLEOTIDE SEQUENCE [LARGE SCALE GENOMIC DNA]</scope>
</reference>
<proteinExistence type="predicted"/>
<keyword evidence="3" id="KW-1185">Reference proteome</keyword>
<evidence type="ECO:0000256" key="1">
    <source>
        <dbReference type="SAM" id="MobiDB-lite"/>
    </source>
</evidence>
<accession>A0A3P7NB93</accession>
<protein>
    <submittedName>
        <fullName evidence="2">Uncharacterized protein</fullName>
    </submittedName>
</protein>
<feature type="region of interest" description="Disordered" evidence="1">
    <location>
        <begin position="1"/>
        <end position="24"/>
    </location>
</feature>
<gene>
    <name evidence="2" type="ORF">DILT_LOCUS17296</name>
</gene>
<dbReference type="Proteomes" id="UP000281553">
    <property type="component" value="Unassembled WGS sequence"/>
</dbReference>
<feature type="region of interest" description="Disordered" evidence="1">
    <location>
        <begin position="60"/>
        <end position="79"/>
    </location>
</feature>
<evidence type="ECO:0000313" key="2">
    <source>
        <dbReference type="EMBL" id="VDN37360.1"/>
    </source>
</evidence>
<dbReference type="AlphaFoldDB" id="A0A3P7NB93"/>
<evidence type="ECO:0000313" key="3">
    <source>
        <dbReference type="Proteomes" id="UP000281553"/>
    </source>
</evidence>
<feature type="compositionally biased region" description="Basic and acidic residues" evidence="1">
    <location>
        <begin position="63"/>
        <end position="73"/>
    </location>
</feature>
<dbReference type="EMBL" id="UYRU01090745">
    <property type="protein sequence ID" value="VDN37360.1"/>
    <property type="molecule type" value="Genomic_DNA"/>
</dbReference>
<sequence>MSQGLSKQQQQQPEQQEEILLAPRRTHQSYQPVFLSAEAMDQYISPETVNLKMRLFAGRRSGRKENLEDSRDKEEEESTLNRVSISFPSYSVSLLISCPFHEVLLYADR</sequence>